<comment type="similarity">
    <text evidence="1">Belongs to the cytochrome P450 family.</text>
</comment>
<dbReference type="Proteomes" id="UP001501842">
    <property type="component" value="Unassembled WGS sequence"/>
</dbReference>
<dbReference type="InterPro" id="IPR001128">
    <property type="entry name" value="Cyt_P450"/>
</dbReference>
<dbReference type="Gene3D" id="1.10.630.10">
    <property type="entry name" value="Cytochrome P450"/>
    <property type="match status" value="1"/>
</dbReference>
<gene>
    <name evidence="2" type="ORF">GCM10010439_44370</name>
</gene>
<reference evidence="2 3" key="1">
    <citation type="journal article" date="2019" name="Int. J. Syst. Evol. Microbiol.">
        <title>The Global Catalogue of Microorganisms (GCM) 10K type strain sequencing project: providing services to taxonomists for standard genome sequencing and annotation.</title>
        <authorList>
            <consortium name="The Broad Institute Genomics Platform"/>
            <consortium name="The Broad Institute Genome Sequencing Center for Infectious Disease"/>
            <person name="Wu L."/>
            <person name="Ma J."/>
        </authorList>
    </citation>
    <scope>NUCLEOTIDE SEQUENCE [LARGE SCALE GENOMIC DNA]</scope>
    <source>
        <strain evidence="2 3">JCM 8201</strain>
    </source>
</reference>
<protein>
    <submittedName>
        <fullName evidence="2">Cytochrome P450</fullName>
    </submittedName>
</protein>
<dbReference type="PANTHER" id="PTHR46696:SF1">
    <property type="entry name" value="CYTOCHROME P450 YJIB-RELATED"/>
    <property type="match status" value="1"/>
</dbReference>
<evidence type="ECO:0000256" key="1">
    <source>
        <dbReference type="ARBA" id="ARBA00010617"/>
    </source>
</evidence>
<dbReference type="InterPro" id="IPR036396">
    <property type="entry name" value="Cyt_P450_sf"/>
</dbReference>
<proteinExistence type="inferred from homology"/>
<dbReference type="InterPro" id="IPR002397">
    <property type="entry name" value="Cyt_P450_B"/>
</dbReference>
<dbReference type="PRINTS" id="PR00359">
    <property type="entry name" value="BP450"/>
</dbReference>
<dbReference type="RefSeq" id="WP_344452531.1">
    <property type="nucleotide sequence ID" value="NZ_BAAATZ010000019.1"/>
</dbReference>
<evidence type="ECO:0000313" key="2">
    <source>
        <dbReference type="EMBL" id="GAA2730705.1"/>
    </source>
</evidence>
<sequence length="412" mass="44553">MTAQATTATDRPAEELFAGLFLDPPDDPYPVYRRLRERAPVLLTSDGALVLSRYADCDAALRHRAFGKGDEQIGVGMAGVSAEERRNARESFGHSMLMANPPEHTRLRRAVGSAFTNRHVDELRPAIERRADELLAGLADDPGADFMDGLALPLPVNVISDLLGVPEDERLSFTGKILAMLAPPAGVEDFRATVALWTELGGYFSDLLDAKSADPRDDLLSRLATAPKEARLSREEQVSTALLLFSAGFVTTTNLLGNSLHLLLDRPDQQAVLREDPSLIPNAVEEFLRYDSPVQLDARTVLEPVDFAGTPLRSGQVVVTVIGGANHDPEAPGMTGDPDVLDVARPDPVHLSFASGVHFCLGAHLARLEARVVLERLFGTGYPSVTRAGEAERRPGLPLRGMARLPVALNRA</sequence>
<accession>A0ABN3UDE4</accession>
<dbReference type="Pfam" id="PF00067">
    <property type="entry name" value="p450"/>
    <property type="match status" value="1"/>
</dbReference>
<dbReference type="CDD" id="cd20625">
    <property type="entry name" value="CYP164-like"/>
    <property type="match status" value="1"/>
</dbReference>
<name>A0ABN3UDE4_9ACTN</name>
<evidence type="ECO:0000313" key="3">
    <source>
        <dbReference type="Proteomes" id="UP001501842"/>
    </source>
</evidence>
<keyword evidence="3" id="KW-1185">Reference proteome</keyword>
<dbReference type="SUPFAM" id="SSF48264">
    <property type="entry name" value="Cytochrome P450"/>
    <property type="match status" value="1"/>
</dbReference>
<organism evidence="2 3">
    <name type="scientific">Actinocorallia aurantiaca</name>
    <dbReference type="NCBI Taxonomy" id="46204"/>
    <lineage>
        <taxon>Bacteria</taxon>
        <taxon>Bacillati</taxon>
        <taxon>Actinomycetota</taxon>
        <taxon>Actinomycetes</taxon>
        <taxon>Streptosporangiales</taxon>
        <taxon>Thermomonosporaceae</taxon>
        <taxon>Actinocorallia</taxon>
    </lineage>
</organism>
<dbReference type="PANTHER" id="PTHR46696">
    <property type="entry name" value="P450, PUTATIVE (EUROFUNG)-RELATED"/>
    <property type="match status" value="1"/>
</dbReference>
<dbReference type="EMBL" id="BAAATZ010000019">
    <property type="protein sequence ID" value="GAA2730705.1"/>
    <property type="molecule type" value="Genomic_DNA"/>
</dbReference>
<comment type="caution">
    <text evidence="2">The sequence shown here is derived from an EMBL/GenBank/DDBJ whole genome shotgun (WGS) entry which is preliminary data.</text>
</comment>